<accession>A0AAD7EZ96</accession>
<protein>
    <submittedName>
        <fullName evidence="1">Uncharacterized protein</fullName>
    </submittedName>
</protein>
<dbReference type="AlphaFoldDB" id="A0AAD7EZ96"/>
<keyword evidence="2" id="KW-1185">Reference proteome</keyword>
<dbReference type="Proteomes" id="UP001218218">
    <property type="component" value="Unassembled WGS sequence"/>
</dbReference>
<evidence type="ECO:0000313" key="2">
    <source>
        <dbReference type="Proteomes" id="UP001218218"/>
    </source>
</evidence>
<gene>
    <name evidence="1" type="ORF">DFH08DRAFT_801979</name>
</gene>
<sequence length="460" mass="51713">MITPFLTRLLEFLAVRTSFCDLHVELLQEIGAELSWADLKNLRAVPRHIRDAMEPVFYASATLVVDPFNRDGQTWLTLKTLVEGTCLWSRYGRLRIRSLAPKALPGSAATYGFFRDFVRPALQSLTQLRVVHWIMRRDDPSWAHRIVVDTLSAYDHLQELHMMTTAYDDDRFVAFPTIPRLRSLSVDQPTDWMVYVRCRWTAGFLAWIGRTIRASPQLESTRFPCTADDCAEGVSGPRSHDALYSYLASYSGILERLEIIDVQQSAHGKMLYENIISQNAASLVVLRLPGCEEGQEGSCALKSQQITFISQLKRLETLYIAVEGSGPGALRAVAYRFLETAVDSIPALKNIAILPAYSGGCNRSNRLDRLRRRYGSLKKTGGQRMSEDCLRRTAGVSRISREFRGGALFGTRILDVVVGADTAKELLSTWCFRIQPVSAFGVYGRISNSMLSHAREFTGK</sequence>
<dbReference type="EMBL" id="JARIHO010000007">
    <property type="protein sequence ID" value="KAJ7358134.1"/>
    <property type="molecule type" value="Genomic_DNA"/>
</dbReference>
<reference evidence="1" key="1">
    <citation type="submission" date="2023-03" db="EMBL/GenBank/DDBJ databases">
        <title>Massive genome expansion in bonnet fungi (Mycena s.s.) driven by repeated elements and novel gene families across ecological guilds.</title>
        <authorList>
            <consortium name="Lawrence Berkeley National Laboratory"/>
            <person name="Harder C.B."/>
            <person name="Miyauchi S."/>
            <person name="Viragh M."/>
            <person name="Kuo A."/>
            <person name="Thoen E."/>
            <person name="Andreopoulos B."/>
            <person name="Lu D."/>
            <person name="Skrede I."/>
            <person name="Drula E."/>
            <person name="Henrissat B."/>
            <person name="Morin E."/>
            <person name="Kohler A."/>
            <person name="Barry K."/>
            <person name="LaButti K."/>
            <person name="Morin E."/>
            <person name="Salamov A."/>
            <person name="Lipzen A."/>
            <person name="Mereny Z."/>
            <person name="Hegedus B."/>
            <person name="Baldrian P."/>
            <person name="Stursova M."/>
            <person name="Weitz H."/>
            <person name="Taylor A."/>
            <person name="Grigoriev I.V."/>
            <person name="Nagy L.G."/>
            <person name="Martin F."/>
            <person name="Kauserud H."/>
        </authorList>
    </citation>
    <scope>NUCLEOTIDE SEQUENCE</scope>
    <source>
        <strain evidence="1">CBHHK002</strain>
    </source>
</reference>
<comment type="caution">
    <text evidence="1">The sequence shown here is derived from an EMBL/GenBank/DDBJ whole genome shotgun (WGS) entry which is preliminary data.</text>
</comment>
<organism evidence="1 2">
    <name type="scientific">Mycena albidolilacea</name>
    <dbReference type="NCBI Taxonomy" id="1033008"/>
    <lineage>
        <taxon>Eukaryota</taxon>
        <taxon>Fungi</taxon>
        <taxon>Dikarya</taxon>
        <taxon>Basidiomycota</taxon>
        <taxon>Agaricomycotina</taxon>
        <taxon>Agaricomycetes</taxon>
        <taxon>Agaricomycetidae</taxon>
        <taxon>Agaricales</taxon>
        <taxon>Marasmiineae</taxon>
        <taxon>Mycenaceae</taxon>
        <taxon>Mycena</taxon>
    </lineage>
</organism>
<evidence type="ECO:0000313" key="1">
    <source>
        <dbReference type="EMBL" id="KAJ7358134.1"/>
    </source>
</evidence>
<name>A0AAD7EZ96_9AGAR</name>
<proteinExistence type="predicted"/>